<proteinExistence type="predicted"/>
<feature type="compositionally biased region" description="Basic and acidic residues" evidence="1">
    <location>
        <begin position="11"/>
        <end position="23"/>
    </location>
</feature>
<feature type="region of interest" description="Disordered" evidence="1">
    <location>
        <begin position="1"/>
        <end position="33"/>
    </location>
</feature>
<accession>A0AA37GWQ8</accession>
<dbReference type="Proteomes" id="UP001055172">
    <property type="component" value="Unassembled WGS sequence"/>
</dbReference>
<organism evidence="2 3">
    <name type="scientific">Colletotrichum liriopes</name>
    <dbReference type="NCBI Taxonomy" id="708192"/>
    <lineage>
        <taxon>Eukaryota</taxon>
        <taxon>Fungi</taxon>
        <taxon>Dikarya</taxon>
        <taxon>Ascomycota</taxon>
        <taxon>Pezizomycotina</taxon>
        <taxon>Sordariomycetes</taxon>
        <taxon>Hypocreomycetidae</taxon>
        <taxon>Glomerellales</taxon>
        <taxon>Glomerellaceae</taxon>
        <taxon>Colletotrichum</taxon>
        <taxon>Colletotrichum spaethianum species complex</taxon>
    </lineage>
</organism>
<dbReference type="AlphaFoldDB" id="A0AA37GWQ8"/>
<sequence length="72" mass="8048">MVETAWGQARRGSDRPVDTDRSRRSWPAPTDVRLSGHRRLSGAKCVPLPGPGLVFKGLLARRLRVSLDVHYI</sequence>
<reference evidence="2 3" key="1">
    <citation type="submission" date="2021-07" db="EMBL/GenBank/DDBJ databases">
        <title>Genome data of Colletotrichum spaethianum.</title>
        <authorList>
            <person name="Utami Y.D."/>
            <person name="Hiruma K."/>
        </authorList>
    </citation>
    <scope>NUCLEOTIDE SEQUENCE [LARGE SCALE GENOMIC DNA]</scope>
    <source>
        <strain evidence="2 3">MAFF 242679</strain>
    </source>
</reference>
<evidence type="ECO:0000256" key="1">
    <source>
        <dbReference type="SAM" id="MobiDB-lite"/>
    </source>
</evidence>
<evidence type="ECO:0000313" key="2">
    <source>
        <dbReference type="EMBL" id="GJC88730.1"/>
    </source>
</evidence>
<keyword evidence="3" id="KW-1185">Reference proteome</keyword>
<dbReference type="EMBL" id="BPPX01000035">
    <property type="protein sequence ID" value="GJC88730.1"/>
    <property type="molecule type" value="Genomic_DNA"/>
</dbReference>
<evidence type="ECO:0000313" key="3">
    <source>
        <dbReference type="Proteomes" id="UP001055172"/>
    </source>
</evidence>
<name>A0AA37GWQ8_9PEZI</name>
<gene>
    <name evidence="2" type="ORF">ColLi_11568</name>
</gene>
<comment type="caution">
    <text evidence="2">The sequence shown here is derived from an EMBL/GenBank/DDBJ whole genome shotgun (WGS) entry which is preliminary data.</text>
</comment>
<protein>
    <submittedName>
        <fullName evidence="2">Uncharacterized protein</fullName>
    </submittedName>
</protein>